<dbReference type="InterPro" id="IPR029016">
    <property type="entry name" value="GAF-like_dom_sf"/>
</dbReference>
<dbReference type="Gene3D" id="2.30.110.10">
    <property type="entry name" value="Electron Transport, Fmn-binding Protein, Chain A"/>
    <property type="match status" value="1"/>
</dbReference>
<dbReference type="RefSeq" id="WP_222991764.1">
    <property type="nucleotide sequence ID" value="NZ_JAINVV010000009.1"/>
</dbReference>
<evidence type="ECO:0000313" key="3">
    <source>
        <dbReference type="Proteomes" id="UP000706039"/>
    </source>
</evidence>
<comment type="caution">
    <text evidence="2">The sequence shown here is derived from an EMBL/GenBank/DDBJ whole genome shotgun (WGS) entry which is preliminary data.</text>
</comment>
<dbReference type="InterPro" id="IPR011576">
    <property type="entry name" value="Pyridox_Oxase_N"/>
</dbReference>
<dbReference type="InterPro" id="IPR003018">
    <property type="entry name" value="GAF"/>
</dbReference>
<dbReference type="Proteomes" id="UP000706039">
    <property type="component" value="Unassembled WGS sequence"/>
</dbReference>
<dbReference type="SUPFAM" id="SSF50475">
    <property type="entry name" value="FMN-binding split barrel"/>
    <property type="match status" value="1"/>
</dbReference>
<evidence type="ECO:0000259" key="1">
    <source>
        <dbReference type="SMART" id="SM00065"/>
    </source>
</evidence>
<dbReference type="PANTHER" id="PTHR40660">
    <property type="entry name" value="5'-PHOSPHATE OXIDASE PUTATIVE DOMAIN-CONTAINING PROTEIN-RELATED"/>
    <property type="match status" value="1"/>
</dbReference>
<dbReference type="SUPFAM" id="SSF55781">
    <property type="entry name" value="GAF domain-like"/>
    <property type="match status" value="1"/>
</dbReference>
<accession>A0ABS7PXJ6</accession>
<reference evidence="2 3" key="1">
    <citation type="submission" date="2021-08" db="EMBL/GenBank/DDBJ databases">
        <authorList>
            <person name="Tuo L."/>
        </authorList>
    </citation>
    <scope>NUCLEOTIDE SEQUENCE [LARGE SCALE GENOMIC DNA]</scope>
    <source>
        <strain evidence="2 3">JCM 31229</strain>
    </source>
</reference>
<keyword evidence="3" id="KW-1185">Reference proteome</keyword>
<proteinExistence type="predicted"/>
<gene>
    <name evidence="2" type="ORF">K7G82_20440</name>
</gene>
<dbReference type="EMBL" id="JAINVV010000009">
    <property type="protein sequence ID" value="MBY8824684.1"/>
    <property type="molecule type" value="Genomic_DNA"/>
</dbReference>
<dbReference type="PANTHER" id="PTHR40660:SF1">
    <property type="entry name" value="5'-PHOSPHATE OXIDASE PUTATIVE DOMAIN-CONTAINING PROTEIN-RELATED"/>
    <property type="match status" value="1"/>
</dbReference>
<dbReference type="Gene3D" id="3.30.450.40">
    <property type="match status" value="1"/>
</dbReference>
<dbReference type="Pfam" id="PF01243">
    <property type="entry name" value="PNPOx_N"/>
    <property type="match status" value="1"/>
</dbReference>
<protein>
    <submittedName>
        <fullName evidence="2">GAF domain-containing protein</fullName>
    </submittedName>
</protein>
<organism evidence="2 3">
    <name type="scientific">Sphingomonas colocasiae</name>
    <dbReference type="NCBI Taxonomy" id="1848973"/>
    <lineage>
        <taxon>Bacteria</taxon>
        <taxon>Pseudomonadati</taxon>
        <taxon>Pseudomonadota</taxon>
        <taxon>Alphaproteobacteria</taxon>
        <taxon>Sphingomonadales</taxon>
        <taxon>Sphingomonadaceae</taxon>
        <taxon>Sphingomonas</taxon>
    </lineage>
</organism>
<name>A0ABS7PXJ6_9SPHN</name>
<dbReference type="SMART" id="SM00065">
    <property type="entry name" value="GAF"/>
    <property type="match status" value="1"/>
</dbReference>
<dbReference type="InterPro" id="IPR012349">
    <property type="entry name" value="Split_barrel_FMN-bd"/>
</dbReference>
<dbReference type="Pfam" id="PF01590">
    <property type="entry name" value="GAF"/>
    <property type="match status" value="1"/>
</dbReference>
<evidence type="ECO:0000313" key="2">
    <source>
        <dbReference type="EMBL" id="MBY8824684.1"/>
    </source>
</evidence>
<feature type="domain" description="GAF" evidence="1">
    <location>
        <begin position="164"/>
        <end position="323"/>
    </location>
</feature>
<sequence length="452" mass="49058">MSVSLSDILDCFEGVIPSVIATSDGDGRPNISYLSQVFHVDDAHVALSNQFFSKTAANVTRSGRATLLAVDGRSGDQYLLDLVFVRSERTGTLFRRMAAHLDAISSQHGMESVMALRSADIFRVEQCRPVPSPGPAPPPRDDRSAPEQLTFGAALAAELAFESDPDRMLDIVLDRLTTLPGFTNLMILVPDGSAARLTTLASRGYGNTGVGSEIAFNEGVIGIAAATGVAVRISDMSRGHRMFQAARATSGLVAERHIPVPGLADPQSQLGVPMLSRGRLAGVLFAESPHRFAFTREDERMLVMVGAQLAGHLGAAEQEGGDISAPASGIEARRSPISATGSFHVRYFAFDDSLFIDDAYVIKGVPGRLLFHLLSIHAEQGRIDFTNRELRLDPRLRLPDFKDNLETRLILLRRRLDEREAPVRLARPERGRIRLELRGTPCLSVISDLSGL</sequence>